<comment type="cofactor">
    <cofactor evidence="1 14">
        <name>heme</name>
        <dbReference type="ChEBI" id="CHEBI:30413"/>
    </cofactor>
</comment>
<dbReference type="GO" id="GO:0016705">
    <property type="term" value="F:oxidoreductase activity, acting on paired donors, with incorporation or reduction of molecular oxygen"/>
    <property type="evidence" value="ECO:0007669"/>
    <property type="project" value="InterPro"/>
</dbReference>
<evidence type="ECO:0000256" key="12">
    <source>
        <dbReference type="ARBA" id="ARBA00023136"/>
    </source>
</evidence>
<dbReference type="GO" id="GO:0005789">
    <property type="term" value="C:endoplasmic reticulum membrane"/>
    <property type="evidence" value="ECO:0007669"/>
    <property type="project" value="UniProtKB-SubCell"/>
</dbReference>
<keyword evidence="12 16" id="KW-0472">Membrane</keyword>
<organism evidence="17">
    <name type="scientific">Ixodes ricinus</name>
    <name type="common">Common tick</name>
    <name type="synonym">Acarus ricinus</name>
    <dbReference type="NCBI Taxonomy" id="34613"/>
    <lineage>
        <taxon>Eukaryota</taxon>
        <taxon>Metazoa</taxon>
        <taxon>Ecdysozoa</taxon>
        <taxon>Arthropoda</taxon>
        <taxon>Chelicerata</taxon>
        <taxon>Arachnida</taxon>
        <taxon>Acari</taxon>
        <taxon>Parasitiformes</taxon>
        <taxon>Ixodida</taxon>
        <taxon>Ixodoidea</taxon>
        <taxon>Ixodidae</taxon>
        <taxon>Ixodinae</taxon>
        <taxon>Ixodes</taxon>
    </lineage>
</organism>
<feature type="transmembrane region" description="Helical" evidence="16">
    <location>
        <begin position="6"/>
        <end position="31"/>
    </location>
</feature>
<evidence type="ECO:0000256" key="8">
    <source>
        <dbReference type="ARBA" id="ARBA00022848"/>
    </source>
</evidence>
<dbReference type="CDD" id="cd11055">
    <property type="entry name" value="CYP3A-like"/>
    <property type="match status" value="1"/>
</dbReference>
<evidence type="ECO:0000256" key="2">
    <source>
        <dbReference type="ARBA" id="ARBA00004174"/>
    </source>
</evidence>
<dbReference type="FunFam" id="1.10.630.10:FF:000042">
    <property type="entry name" value="Cytochrome P450"/>
    <property type="match status" value="1"/>
</dbReference>
<evidence type="ECO:0000256" key="7">
    <source>
        <dbReference type="ARBA" id="ARBA00022824"/>
    </source>
</evidence>
<dbReference type="EMBL" id="GEFM01004816">
    <property type="protein sequence ID" value="JAP70980.1"/>
    <property type="molecule type" value="mRNA"/>
</dbReference>
<keyword evidence="8" id="KW-0492">Microsome</keyword>
<dbReference type="Pfam" id="PF00067">
    <property type="entry name" value="p450"/>
    <property type="match status" value="1"/>
</dbReference>
<accession>A0A131XXY5</accession>
<dbReference type="PRINTS" id="PR00385">
    <property type="entry name" value="P450"/>
</dbReference>
<evidence type="ECO:0000313" key="17">
    <source>
        <dbReference type="EMBL" id="JAP70980.1"/>
    </source>
</evidence>
<dbReference type="PANTHER" id="PTHR24302:SF15">
    <property type="entry name" value="FATTY-ACID PEROXYGENASE"/>
    <property type="match status" value="1"/>
</dbReference>
<evidence type="ECO:0000256" key="6">
    <source>
        <dbReference type="ARBA" id="ARBA00022723"/>
    </source>
</evidence>
<dbReference type="GO" id="GO:0008395">
    <property type="term" value="F:steroid hydroxylase activity"/>
    <property type="evidence" value="ECO:0007669"/>
    <property type="project" value="TreeGrafter"/>
</dbReference>
<proteinExistence type="evidence at transcript level"/>
<evidence type="ECO:0000256" key="14">
    <source>
        <dbReference type="PIRSR" id="PIRSR602401-1"/>
    </source>
</evidence>
<dbReference type="SUPFAM" id="SSF48264">
    <property type="entry name" value="Cytochrome P450"/>
    <property type="match status" value="1"/>
</dbReference>
<keyword evidence="6 14" id="KW-0479">Metal-binding</keyword>
<dbReference type="PROSITE" id="PS00086">
    <property type="entry name" value="CYTOCHROME_P450"/>
    <property type="match status" value="1"/>
</dbReference>
<evidence type="ECO:0000256" key="1">
    <source>
        <dbReference type="ARBA" id="ARBA00001971"/>
    </source>
</evidence>
<keyword evidence="11 15" id="KW-0503">Monooxygenase</keyword>
<evidence type="ECO:0000256" key="3">
    <source>
        <dbReference type="ARBA" id="ARBA00004406"/>
    </source>
</evidence>
<dbReference type="AlphaFoldDB" id="A0A131XXY5"/>
<comment type="function">
    <text evidence="13">Cytochromes P450 are a group of heme-thiolate monooxygenases. They oxidize a variety of structurally unrelated compounds, including steroids, fatty acids, and xenobiotics.</text>
</comment>
<keyword evidence="10 14" id="KW-0408">Iron</keyword>
<feature type="transmembrane region" description="Helical" evidence="16">
    <location>
        <begin position="306"/>
        <end position="333"/>
    </location>
</feature>
<dbReference type="InterPro" id="IPR017972">
    <property type="entry name" value="Cyt_P450_CS"/>
</dbReference>
<dbReference type="PRINTS" id="PR00463">
    <property type="entry name" value="EP450I"/>
</dbReference>
<dbReference type="InterPro" id="IPR050705">
    <property type="entry name" value="Cytochrome_P450_3A"/>
</dbReference>
<dbReference type="Gene3D" id="1.10.630.10">
    <property type="entry name" value="Cytochrome P450"/>
    <property type="match status" value="1"/>
</dbReference>
<dbReference type="GO" id="GO:0005506">
    <property type="term" value="F:iron ion binding"/>
    <property type="evidence" value="ECO:0007669"/>
    <property type="project" value="InterPro"/>
</dbReference>
<evidence type="ECO:0000256" key="10">
    <source>
        <dbReference type="ARBA" id="ARBA00023004"/>
    </source>
</evidence>
<keyword evidence="16" id="KW-1133">Transmembrane helix</keyword>
<dbReference type="GO" id="GO:0020037">
    <property type="term" value="F:heme binding"/>
    <property type="evidence" value="ECO:0007669"/>
    <property type="project" value="InterPro"/>
</dbReference>
<keyword evidence="9 15" id="KW-0560">Oxidoreductase</keyword>
<reference evidence="17" key="1">
    <citation type="submission" date="2016-02" db="EMBL/GenBank/DDBJ databases">
        <title>RNAseq analyses of the midgut from blood- or serum-fed Ixodes ricinus ticks.</title>
        <authorList>
            <person name="Perner J."/>
            <person name="Provaznik J."/>
            <person name="Schrenkova J."/>
            <person name="Urbanova V."/>
            <person name="Ribeiro J.M."/>
            <person name="Kopacek P."/>
        </authorList>
    </citation>
    <scope>NUCLEOTIDE SEQUENCE</scope>
    <source>
        <tissue evidence="17">Gut</tissue>
    </source>
</reference>
<evidence type="ECO:0000256" key="13">
    <source>
        <dbReference type="ARBA" id="ARBA00043906"/>
    </source>
</evidence>
<evidence type="ECO:0000256" key="16">
    <source>
        <dbReference type="SAM" id="Phobius"/>
    </source>
</evidence>
<evidence type="ECO:0000256" key="15">
    <source>
        <dbReference type="RuleBase" id="RU000461"/>
    </source>
</evidence>
<name>A0A131XXY5_IXORI</name>
<sequence>MMTVSTVVSFWTTVGLGALVLVATGVCLWVLHRRRQHDVLRKHGIPGPEPSLLIGNWAELRKDPVQVMERWIKQYGKVFGYYVGEIPYIVITDVDLIKEIFLKRASIFCDRPPQLVNVEPFKSCILGLEGQEWKKVRSVLNPIFTGSKMKLMTQIMASSADVMLELLDDAASKAESVDMFRVARGYSMDVITKCAFAWQVDCQKNPTDPILSGVQQVFNIDHPVINNMIRFPVMRKVLEWLYPYAGYYDVTTQITESVRKVVELRRSGQSPHATDMLQLMLDAQTGVGDETAKSDHKSKLMEDRHLLSNSFIFLVAGFDTTASSLAFIIHILAKYPEQQEKIYSELAEKFPGATELTYDGVQQLQNLDMVLCETLRLYPPVVLFVSRLCREHTTVMGHSIPAGANVIVPTWHMHHDPDIWHEPFKFVPERFSEGDKAYDPSVYSPFGLGPRICIGKRFAILELKLAICKIIRKYKVAQCDQTQDPLRLVVPSVVINPEKGVIVNLCKRG</sequence>
<comment type="similarity">
    <text evidence="4 15">Belongs to the cytochrome P450 family.</text>
</comment>
<dbReference type="InterPro" id="IPR036396">
    <property type="entry name" value="Cyt_P450_sf"/>
</dbReference>
<evidence type="ECO:0000256" key="11">
    <source>
        <dbReference type="ARBA" id="ARBA00023033"/>
    </source>
</evidence>
<keyword evidence="16" id="KW-0812">Transmembrane</keyword>
<comment type="subcellular location">
    <subcellularLocation>
        <location evidence="3">Endoplasmic reticulum membrane</location>
        <topology evidence="3">Peripheral membrane protein</topology>
    </subcellularLocation>
    <subcellularLocation>
        <location evidence="2">Microsome membrane</location>
        <topology evidence="2">Peripheral membrane protein</topology>
    </subcellularLocation>
</comment>
<dbReference type="InterPro" id="IPR001128">
    <property type="entry name" value="Cyt_P450"/>
</dbReference>
<keyword evidence="7" id="KW-0256">Endoplasmic reticulum</keyword>
<evidence type="ECO:0000256" key="9">
    <source>
        <dbReference type="ARBA" id="ARBA00023002"/>
    </source>
</evidence>
<dbReference type="InterPro" id="IPR002401">
    <property type="entry name" value="Cyt_P450_E_grp-I"/>
</dbReference>
<protein>
    <submittedName>
        <fullName evidence="17">Putative cytochrome</fullName>
    </submittedName>
</protein>
<evidence type="ECO:0000256" key="4">
    <source>
        <dbReference type="ARBA" id="ARBA00010617"/>
    </source>
</evidence>
<evidence type="ECO:0000256" key="5">
    <source>
        <dbReference type="ARBA" id="ARBA00022617"/>
    </source>
</evidence>
<dbReference type="PANTHER" id="PTHR24302">
    <property type="entry name" value="CYTOCHROME P450 FAMILY 3"/>
    <property type="match status" value="1"/>
</dbReference>
<keyword evidence="5 14" id="KW-0349">Heme</keyword>
<feature type="binding site" description="axial binding residue" evidence="14">
    <location>
        <position position="453"/>
    </location>
    <ligand>
        <name>heme</name>
        <dbReference type="ChEBI" id="CHEBI:30413"/>
    </ligand>
    <ligandPart>
        <name>Fe</name>
        <dbReference type="ChEBI" id="CHEBI:18248"/>
    </ligandPart>
</feature>